<dbReference type="EMBL" id="KE344422">
    <property type="protein sequence ID" value="EXB61830.1"/>
    <property type="molecule type" value="Genomic_DNA"/>
</dbReference>
<organism evidence="1 2">
    <name type="scientific">Morus notabilis</name>
    <dbReference type="NCBI Taxonomy" id="981085"/>
    <lineage>
        <taxon>Eukaryota</taxon>
        <taxon>Viridiplantae</taxon>
        <taxon>Streptophyta</taxon>
        <taxon>Embryophyta</taxon>
        <taxon>Tracheophyta</taxon>
        <taxon>Spermatophyta</taxon>
        <taxon>Magnoliopsida</taxon>
        <taxon>eudicotyledons</taxon>
        <taxon>Gunneridae</taxon>
        <taxon>Pentapetalae</taxon>
        <taxon>rosids</taxon>
        <taxon>fabids</taxon>
        <taxon>Rosales</taxon>
        <taxon>Moraceae</taxon>
        <taxon>Moreae</taxon>
        <taxon>Morus</taxon>
    </lineage>
</organism>
<dbReference type="AlphaFoldDB" id="W9RA76"/>
<evidence type="ECO:0000313" key="2">
    <source>
        <dbReference type="Proteomes" id="UP000030645"/>
    </source>
</evidence>
<keyword evidence="2" id="KW-1185">Reference proteome</keyword>
<gene>
    <name evidence="1" type="ORF">L484_012264</name>
</gene>
<protein>
    <submittedName>
        <fullName evidence="1">Uncharacterized protein</fullName>
    </submittedName>
</protein>
<reference evidence="2" key="1">
    <citation type="submission" date="2013-01" db="EMBL/GenBank/DDBJ databases">
        <title>Draft Genome Sequence of a Mulberry Tree, Morus notabilis C.K. Schneid.</title>
        <authorList>
            <person name="He N."/>
            <person name="Zhao S."/>
        </authorList>
    </citation>
    <scope>NUCLEOTIDE SEQUENCE</scope>
</reference>
<name>W9RA76_9ROSA</name>
<accession>W9RA76</accession>
<evidence type="ECO:0000313" key="1">
    <source>
        <dbReference type="EMBL" id="EXB61830.1"/>
    </source>
</evidence>
<sequence>MPKRPFWPPQVDVAESTCWLPPPQGWVKLNIDVALGLEDVVTSVVARNCSSQTLWCCSARFKLTDAETLEFLTLQEALV</sequence>
<dbReference type="Proteomes" id="UP000030645">
    <property type="component" value="Unassembled WGS sequence"/>
</dbReference>
<proteinExistence type="predicted"/>